<keyword evidence="2" id="KW-1185">Reference proteome</keyword>
<reference evidence="1 2" key="1">
    <citation type="submission" date="2023-12" db="EMBL/GenBank/DDBJ databases">
        <title>Sinomonas terricola sp. nov, isolated from litchi orchard soil in Guangdong, PR China.</title>
        <authorList>
            <person name="Jiaxin W."/>
            <person name="Yang Z."/>
            <person name="Honghui Z."/>
        </authorList>
    </citation>
    <scope>NUCLEOTIDE SEQUENCE [LARGE SCALE GENOMIC DNA]</scope>
    <source>
        <strain evidence="1 2">JGH33</strain>
    </source>
</reference>
<proteinExistence type="predicted"/>
<sequence length="267" mass="28806">MSRPKEAGMAIPESSELLPAAPLLLTTEEVRLLWAFVHGDIMNAAMRTWLRASLGFCPRHTWAYAVVEIELWEAGVGARGGHQPFDVSVLYEFLARDFARRLALPHGWGRRPEAVLMPSRRCYLCTQLEVPLKDGFALGYANSNSASLAAEANLLLHTRRWCEATADEWSGRACPACLGLGGDGFPCRAHLAERVRVGAADDGALAASSRMLASLADRLADLSASMTASGQPADAETEASWVEVLGFFAGWRFPAFLAGLTDASAAE</sequence>
<dbReference type="EMBL" id="JAYGGQ010000010">
    <property type="protein sequence ID" value="MEA5455805.1"/>
    <property type="molecule type" value="Genomic_DNA"/>
</dbReference>
<comment type="caution">
    <text evidence="1">The sequence shown here is derived from an EMBL/GenBank/DDBJ whole genome shotgun (WGS) entry which is preliminary data.</text>
</comment>
<name>A0ABU5T7Z3_9MICC</name>
<dbReference type="Proteomes" id="UP001304769">
    <property type="component" value="Unassembled WGS sequence"/>
</dbReference>
<dbReference type="RefSeq" id="WP_323279687.1">
    <property type="nucleotide sequence ID" value="NZ_JAYGGQ010000010.1"/>
</dbReference>
<gene>
    <name evidence="1" type="ORF">SPF06_13805</name>
</gene>
<accession>A0ABU5T7Z3</accession>
<protein>
    <submittedName>
        <fullName evidence="1">Uncharacterized protein</fullName>
    </submittedName>
</protein>
<evidence type="ECO:0000313" key="2">
    <source>
        <dbReference type="Proteomes" id="UP001304769"/>
    </source>
</evidence>
<evidence type="ECO:0000313" key="1">
    <source>
        <dbReference type="EMBL" id="MEA5455805.1"/>
    </source>
</evidence>
<organism evidence="1 2">
    <name type="scientific">Sinomonas terricola</name>
    <dbReference type="NCBI Taxonomy" id="3110330"/>
    <lineage>
        <taxon>Bacteria</taxon>
        <taxon>Bacillati</taxon>
        <taxon>Actinomycetota</taxon>
        <taxon>Actinomycetes</taxon>
        <taxon>Micrococcales</taxon>
        <taxon>Micrococcaceae</taxon>
        <taxon>Sinomonas</taxon>
    </lineage>
</organism>